<dbReference type="Pfam" id="PF01529">
    <property type="entry name" value="DHHC"/>
    <property type="match status" value="1"/>
</dbReference>
<dbReference type="EMBL" id="ML210147">
    <property type="protein sequence ID" value="TFK30158.1"/>
    <property type="molecule type" value="Genomic_DNA"/>
</dbReference>
<feature type="compositionally biased region" description="Low complexity" evidence="10">
    <location>
        <begin position="33"/>
        <end position="47"/>
    </location>
</feature>
<dbReference type="Proteomes" id="UP000307440">
    <property type="component" value="Unassembled WGS sequence"/>
</dbReference>
<evidence type="ECO:0000313" key="13">
    <source>
        <dbReference type="EMBL" id="TFK30158.1"/>
    </source>
</evidence>
<dbReference type="GO" id="GO:0019706">
    <property type="term" value="F:protein-cysteine S-palmitoyltransferase activity"/>
    <property type="evidence" value="ECO:0007669"/>
    <property type="project" value="UniProtKB-EC"/>
</dbReference>
<evidence type="ECO:0000256" key="1">
    <source>
        <dbReference type="ARBA" id="ARBA00004141"/>
    </source>
</evidence>
<keyword evidence="2" id="KW-0808">Transferase</keyword>
<evidence type="ECO:0000313" key="14">
    <source>
        <dbReference type="Proteomes" id="UP000307440"/>
    </source>
</evidence>
<evidence type="ECO:0000259" key="12">
    <source>
        <dbReference type="Pfam" id="PF01529"/>
    </source>
</evidence>
<name>A0A5C3LBM1_COPMA</name>
<dbReference type="STRING" id="230819.A0A5C3LBM1"/>
<evidence type="ECO:0000256" key="5">
    <source>
        <dbReference type="ARBA" id="ARBA00023136"/>
    </source>
</evidence>
<feature type="transmembrane region" description="Helical" evidence="11">
    <location>
        <begin position="600"/>
        <end position="625"/>
    </location>
</feature>
<keyword evidence="14" id="KW-1185">Reference proteome</keyword>
<keyword evidence="3 11" id="KW-0812">Transmembrane</keyword>
<dbReference type="PANTHER" id="PTHR22883">
    <property type="entry name" value="ZINC FINGER DHHC DOMAIN CONTAINING PROTEIN"/>
    <property type="match status" value="1"/>
</dbReference>
<keyword evidence="7" id="KW-0449">Lipoprotein</keyword>
<evidence type="ECO:0000256" key="11">
    <source>
        <dbReference type="SAM" id="Phobius"/>
    </source>
</evidence>
<feature type="transmembrane region" description="Helical" evidence="11">
    <location>
        <begin position="652"/>
        <end position="673"/>
    </location>
</feature>
<comment type="catalytic activity">
    <reaction evidence="9">
        <text>L-cysteinyl-[protein] + hexadecanoyl-CoA = S-hexadecanoyl-L-cysteinyl-[protein] + CoA</text>
        <dbReference type="Rhea" id="RHEA:36683"/>
        <dbReference type="Rhea" id="RHEA-COMP:10131"/>
        <dbReference type="Rhea" id="RHEA-COMP:11032"/>
        <dbReference type="ChEBI" id="CHEBI:29950"/>
        <dbReference type="ChEBI" id="CHEBI:57287"/>
        <dbReference type="ChEBI" id="CHEBI:57379"/>
        <dbReference type="ChEBI" id="CHEBI:74151"/>
        <dbReference type="EC" id="2.3.1.225"/>
    </reaction>
</comment>
<feature type="region of interest" description="Disordered" evidence="10">
    <location>
        <begin position="90"/>
        <end position="310"/>
    </location>
</feature>
<feature type="region of interest" description="Disordered" evidence="10">
    <location>
        <begin position="340"/>
        <end position="516"/>
    </location>
</feature>
<evidence type="ECO:0000256" key="9">
    <source>
        <dbReference type="ARBA" id="ARBA00048048"/>
    </source>
</evidence>
<evidence type="ECO:0000256" key="7">
    <source>
        <dbReference type="ARBA" id="ARBA00023288"/>
    </source>
</evidence>
<keyword evidence="8" id="KW-0012">Acyltransferase</keyword>
<feature type="transmembrane region" description="Helical" evidence="11">
    <location>
        <begin position="761"/>
        <end position="785"/>
    </location>
</feature>
<dbReference type="GO" id="GO:0016020">
    <property type="term" value="C:membrane"/>
    <property type="evidence" value="ECO:0007669"/>
    <property type="project" value="UniProtKB-SubCell"/>
</dbReference>
<feature type="region of interest" description="Disordered" evidence="10">
    <location>
        <begin position="1"/>
        <end position="49"/>
    </location>
</feature>
<feature type="domain" description="Palmitoyltransferase DHHC" evidence="12">
    <location>
        <begin position="716"/>
        <end position="841"/>
    </location>
</feature>
<feature type="compositionally biased region" description="Polar residues" evidence="10">
    <location>
        <begin position="17"/>
        <end position="28"/>
    </location>
</feature>
<feature type="transmembrane region" description="Helical" evidence="11">
    <location>
        <begin position="805"/>
        <end position="824"/>
    </location>
</feature>
<dbReference type="InterPro" id="IPR001594">
    <property type="entry name" value="Palmitoyltrfase_DHHC"/>
</dbReference>
<reference evidence="13 14" key="1">
    <citation type="journal article" date="2019" name="Nat. Ecol. Evol.">
        <title>Megaphylogeny resolves global patterns of mushroom evolution.</title>
        <authorList>
            <person name="Varga T."/>
            <person name="Krizsan K."/>
            <person name="Foldi C."/>
            <person name="Dima B."/>
            <person name="Sanchez-Garcia M."/>
            <person name="Sanchez-Ramirez S."/>
            <person name="Szollosi G.J."/>
            <person name="Szarkandi J.G."/>
            <person name="Papp V."/>
            <person name="Albert L."/>
            <person name="Andreopoulos W."/>
            <person name="Angelini C."/>
            <person name="Antonin V."/>
            <person name="Barry K.W."/>
            <person name="Bougher N.L."/>
            <person name="Buchanan P."/>
            <person name="Buyck B."/>
            <person name="Bense V."/>
            <person name="Catcheside P."/>
            <person name="Chovatia M."/>
            <person name="Cooper J."/>
            <person name="Damon W."/>
            <person name="Desjardin D."/>
            <person name="Finy P."/>
            <person name="Geml J."/>
            <person name="Haridas S."/>
            <person name="Hughes K."/>
            <person name="Justo A."/>
            <person name="Karasinski D."/>
            <person name="Kautmanova I."/>
            <person name="Kiss B."/>
            <person name="Kocsube S."/>
            <person name="Kotiranta H."/>
            <person name="LaButti K.M."/>
            <person name="Lechner B.E."/>
            <person name="Liimatainen K."/>
            <person name="Lipzen A."/>
            <person name="Lukacs Z."/>
            <person name="Mihaltcheva S."/>
            <person name="Morgado L.N."/>
            <person name="Niskanen T."/>
            <person name="Noordeloos M.E."/>
            <person name="Ohm R.A."/>
            <person name="Ortiz-Santana B."/>
            <person name="Ovrebo C."/>
            <person name="Racz N."/>
            <person name="Riley R."/>
            <person name="Savchenko A."/>
            <person name="Shiryaev A."/>
            <person name="Soop K."/>
            <person name="Spirin V."/>
            <person name="Szebenyi C."/>
            <person name="Tomsovsky M."/>
            <person name="Tulloss R.E."/>
            <person name="Uehling J."/>
            <person name="Grigoriev I.V."/>
            <person name="Vagvolgyi C."/>
            <person name="Papp T."/>
            <person name="Martin F.M."/>
            <person name="Miettinen O."/>
            <person name="Hibbett D.S."/>
            <person name="Nagy L.G."/>
        </authorList>
    </citation>
    <scope>NUCLEOTIDE SEQUENCE [LARGE SCALE GENOMIC DNA]</scope>
    <source>
        <strain evidence="13 14">CBS 121175</strain>
    </source>
</reference>
<dbReference type="GO" id="GO:0006612">
    <property type="term" value="P:protein targeting to membrane"/>
    <property type="evidence" value="ECO:0007669"/>
    <property type="project" value="TreeGrafter"/>
</dbReference>
<keyword evidence="5 11" id="KW-0472">Membrane</keyword>
<proteinExistence type="predicted"/>
<evidence type="ECO:0000256" key="10">
    <source>
        <dbReference type="SAM" id="MobiDB-lite"/>
    </source>
</evidence>
<feature type="compositionally biased region" description="Basic residues" evidence="10">
    <location>
        <begin position="376"/>
        <end position="391"/>
    </location>
</feature>
<dbReference type="AlphaFoldDB" id="A0A5C3LBM1"/>
<dbReference type="GO" id="GO:0005783">
    <property type="term" value="C:endoplasmic reticulum"/>
    <property type="evidence" value="ECO:0007669"/>
    <property type="project" value="TreeGrafter"/>
</dbReference>
<dbReference type="InterPro" id="IPR039859">
    <property type="entry name" value="PFA4/ZDH16/20/ERF2-like"/>
</dbReference>
<evidence type="ECO:0000256" key="4">
    <source>
        <dbReference type="ARBA" id="ARBA00022989"/>
    </source>
</evidence>
<feature type="compositionally biased region" description="Low complexity" evidence="10">
    <location>
        <begin position="169"/>
        <end position="186"/>
    </location>
</feature>
<protein>
    <recommendedName>
        <fullName evidence="12">Palmitoyltransferase DHHC domain-containing protein</fullName>
    </recommendedName>
</protein>
<dbReference type="PROSITE" id="PS50216">
    <property type="entry name" value="DHHC"/>
    <property type="match status" value="1"/>
</dbReference>
<evidence type="ECO:0000256" key="3">
    <source>
        <dbReference type="ARBA" id="ARBA00022692"/>
    </source>
</evidence>
<feature type="compositionally biased region" description="Basic and acidic residues" evidence="10">
    <location>
        <begin position="197"/>
        <end position="207"/>
    </location>
</feature>
<keyword evidence="6" id="KW-0564">Palmitate</keyword>
<feature type="compositionally biased region" description="Low complexity" evidence="10">
    <location>
        <begin position="289"/>
        <end position="298"/>
    </location>
</feature>
<organism evidence="13 14">
    <name type="scientific">Coprinopsis marcescibilis</name>
    <name type="common">Agaric fungus</name>
    <name type="synonym">Psathyrella marcescibilis</name>
    <dbReference type="NCBI Taxonomy" id="230819"/>
    <lineage>
        <taxon>Eukaryota</taxon>
        <taxon>Fungi</taxon>
        <taxon>Dikarya</taxon>
        <taxon>Basidiomycota</taxon>
        <taxon>Agaricomycotina</taxon>
        <taxon>Agaricomycetes</taxon>
        <taxon>Agaricomycetidae</taxon>
        <taxon>Agaricales</taxon>
        <taxon>Agaricineae</taxon>
        <taxon>Psathyrellaceae</taxon>
        <taxon>Coprinopsis</taxon>
    </lineage>
</organism>
<sequence>MSNEKRNSLGQLPLPTSIVNTTATSSTVPKHLPPSSSLNSPTSTTSPFQHALPITQSNIQLHNAQYPASAANYVGHVSAFTAGGSITSPVSPARSTHAGGIQPSASFFRPSRPGDRYAPSNRFNSPALPPHMRPSPDDDTSDEDVDESLYQNSQQNQPRSPRLNNTQTLAPHPLSLSLSQSSSLSAHQHHHSNHSSELIKAHEDRGGRLSVDLGDGQQPKGVTTKLSKEPLLPISNHKGLTLSIPTPGGLQVQRSNTTTSASTPTKSKRVSIDAAYHRDSLSAPRLHLSSVSQSSNDANSRRNSGTSKGRLTFDSLRRSIDSGVGSTAIKRFSFGLGADTTVLESGSDTDSKGGRVSTTSRGGSGSKDIPLTPTKAARHGSTRKKERRSRLYRSDDDDEGGYDSGESVRSGISSAGGHFVDRLTRREEGLEGNGEEGTLTPNPTAFNPTPPPLQPGEYPLMKTPLYHPLDPSLIPESRIKVKGRRRRRRDVDLDGSKLGNEGSFARGDEEEPRARRKSKGFLTFLYPEDSTSNPLVSPFNPPQPQTQLPLFNANVNPSQSSSTLHSSNLRAKVAHRYELHPSRNSFFMRGRIITGGDDPWAFVLTLLVVLSIAGVWFGCVGRWWWEEGGLGVEAGREGLVIVNAAARRAGKAVVIICIYAACVVLSSMLVTAFSDPGILPRNVDPDPPYPEAEPIDGLKTPMPRDLKVRTEVVRVKYCPTCRTYRPPRSSHCKMCDNCVDGCDHHCQWVNNCVGRRNYTSFFVLLMSATLTLILIILTSALQLFYLTRWQALSFGQALGRTPGTAVAFCLAIIVIWPVAALLSYHLRLLLLNVTTIEQIRNQAHKTLGAGPPPPNPFSHGSWRKNFVAVLCRPQTLSWLNASGIATEDRREINPGMLMERQPSVRSVKDDFGAFGNAKNKEPIKFSVNDEDDDDGQ</sequence>
<accession>A0A5C3LBM1</accession>
<feature type="compositionally biased region" description="Low complexity" evidence="10">
    <location>
        <begin position="255"/>
        <end position="265"/>
    </location>
</feature>
<comment type="subcellular location">
    <subcellularLocation>
        <location evidence="1">Membrane</location>
        <topology evidence="1">Multi-pass membrane protein</topology>
    </subcellularLocation>
</comment>
<dbReference type="GO" id="GO:0005794">
    <property type="term" value="C:Golgi apparatus"/>
    <property type="evidence" value="ECO:0007669"/>
    <property type="project" value="TreeGrafter"/>
</dbReference>
<feature type="compositionally biased region" description="Polar residues" evidence="10">
    <location>
        <begin position="149"/>
        <end position="168"/>
    </location>
</feature>
<feature type="compositionally biased region" description="Acidic residues" evidence="10">
    <location>
        <begin position="137"/>
        <end position="147"/>
    </location>
</feature>
<dbReference type="PANTHER" id="PTHR22883:SF488">
    <property type="entry name" value="PALMITOYLTRANSFERASE"/>
    <property type="match status" value="1"/>
</dbReference>
<evidence type="ECO:0000256" key="8">
    <source>
        <dbReference type="ARBA" id="ARBA00023315"/>
    </source>
</evidence>
<evidence type="ECO:0000256" key="6">
    <source>
        <dbReference type="ARBA" id="ARBA00023139"/>
    </source>
</evidence>
<gene>
    <name evidence="13" type="ORF">FA15DRAFT_690792</name>
</gene>
<evidence type="ECO:0000256" key="2">
    <source>
        <dbReference type="ARBA" id="ARBA00022679"/>
    </source>
</evidence>
<dbReference type="OrthoDB" id="9909019at2759"/>
<keyword evidence="4 11" id="KW-1133">Transmembrane helix</keyword>
<feature type="compositionally biased region" description="Basic and acidic residues" evidence="10">
    <location>
        <begin position="419"/>
        <end position="429"/>
    </location>
</feature>
<feature type="compositionally biased region" description="Low complexity" evidence="10">
    <location>
        <begin position="436"/>
        <end position="447"/>
    </location>
</feature>